<keyword evidence="2" id="KW-1185">Reference proteome</keyword>
<evidence type="ECO:0000313" key="1">
    <source>
        <dbReference type="EMBL" id="APW40885.1"/>
    </source>
</evidence>
<sequence length="87" mass="9932">MDAAQTSGTSDFLAFPPQVRARLIRVGALSRNAADQEVLRGLTVEESEFLAGWHDTGLRGRRDDEFRRFYALWRKHEEARLQEASPT</sequence>
<dbReference type="Proteomes" id="UP000186609">
    <property type="component" value="Chromosome"/>
</dbReference>
<dbReference type="AlphaFoldDB" id="A0A1P8K4E2"/>
<accession>A0A1P8K4E2</accession>
<dbReference type="RefSeq" id="WP_076205484.1">
    <property type="nucleotide sequence ID" value="NZ_CP019236.1"/>
</dbReference>
<organism evidence="1 2">
    <name type="scientific">Rhodoferax koreensis</name>
    <dbReference type="NCBI Taxonomy" id="1842727"/>
    <lineage>
        <taxon>Bacteria</taxon>
        <taxon>Pseudomonadati</taxon>
        <taxon>Pseudomonadota</taxon>
        <taxon>Betaproteobacteria</taxon>
        <taxon>Burkholderiales</taxon>
        <taxon>Comamonadaceae</taxon>
        <taxon>Rhodoferax</taxon>
    </lineage>
</organism>
<dbReference type="KEGG" id="rhy:RD110_22510"/>
<protein>
    <submittedName>
        <fullName evidence="1">Uncharacterized protein</fullName>
    </submittedName>
</protein>
<gene>
    <name evidence="1" type="ORF">RD110_22510</name>
</gene>
<evidence type="ECO:0000313" key="2">
    <source>
        <dbReference type="Proteomes" id="UP000186609"/>
    </source>
</evidence>
<reference evidence="1 2" key="1">
    <citation type="submission" date="2017-01" db="EMBL/GenBank/DDBJ databases">
        <authorList>
            <person name="Mah S.A."/>
            <person name="Swanson W.J."/>
            <person name="Moy G.W."/>
            <person name="Vacquier V.D."/>
        </authorList>
    </citation>
    <scope>NUCLEOTIDE SEQUENCE [LARGE SCALE GENOMIC DNA]</scope>
    <source>
        <strain evidence="1 2">DCY110</strain>
    </source>
</reference>
<dbReference type="EMBL" id="CP019236">
    <property type="protein sequence ID" value="APW40885.1"/>
    <property type="molecule type" value="Genomic_DNA"/>
</dbReference>
<proteinExistence type="predicted"/>
<name>A0A1P8K4E2_9BURK</name>